<dbReference type="Gene3D" id="2.40.30.10">
    <property type="entry name" value="Translation factors"/>
    <property type="match status" value="1"/>
</dbReference>
<protein>
    <submittedName>
        <fullName evidence="4">Phenylacetate-CoA oxygenase</fullName>
    </submittedName>
</protein>
<dbReference type="SUPFAM" id="SSF54292">
    <property type="entry name" value="2Fe-2S ferredoxin-like"/>
    <property type="match status" value="1"/>
</dbReference>
<dbReference type="CDD" id="cd06214">
    <property type="entry name" value="PA_degradation_oxidoreductase_like"/>
    <property type="match status" value="1"/>
</dbReference>
<gene>
    <name evidence="4" type="ORF">BAY60_14910</name>
</gene>
<dbReference type="PRINTS" id="PR00406">
    <property type="entry name" value="CYTB5RDTASE"/>
</dbReference>
<dbReference type="PROSITE" id="PS51085">
    <property type="entry name" value="2FE2S_FER_2"/>
    <property type="match status" value="1"/>
</dbReference>
<evidence type="ECO:0000313" key="5">
    <source>
        <dbReference type="Proteomes" id="UP000249915"/>
    </source>
</evidence>
<evidence type="ECO:0000313" key="4">
    <source>
        <dbReference type="EMBL" id="PXY27682.1"/>
    </source>
</evidence>
<dbReference type="SUPFAM" id="SSF50475">
    <property type="entry name" value="FMN-binding split barrel"/>
    <property type="match status" value="1"/>
</dbReference>
<dbReference type="InterPro" id="IPR001709">
    <property type="entry name" value="Flavoprot_Pyr_Nucl_cyt_Rdtase"/>
</dbReference>
<dbReference type="Pfam" id="PF01243">
    <property type="entry name" value="PNPOx_N"/>
    <property type="match status" value="1"/>
</dbReference>
<dbReference type="InterPro" id="IPR011576">
    <property type="entry name" value="Pyridox_Oxase_N"/>
</dbReference>
<dbReference type="PANTHER" id="PTHR47354:SF5">
    <property type="entry name" value="PROTEIN RFBI"/>
    <property type="match status" value="1"/>
</dbReference>
<evidence type="ECO:0000256" key="2">
    <source>
        <dbReference type="ARBA" id="ARBA00022714"/>
    </source>
</evidence>
<keyword evidence="2" id="KW-0408">Iron</keyword>
<dbReference type="InterPro" id="IPR012675">
    <property type="entry name" value="Beta-grasp_dom_sf"/>
</dbReference>
<sequence length="730" mass="78051">MQHENQSNTPHRLTTVDEVERTVGRPPAMIMLKQISALDSGCQAVLAQCPIAAFGYRHADGASRTTFIGGMRGFARVHSPTRISFSLPEPGDPRGPVSLFFLLPGLGEILRVNGAVVPDDGAETTVDIHEAYVHCAQAVLRSRLWQPPTPPRPAAEVAGDGPLGRPGVAQFLASAPFLALSTWDSSGGSDTSPRGDQQAVARILDSRTLVIPDRKGNKRADTLHNLLQDDRLSFAALVPGRSGVLHVRGRGSITDDPALLETMALRGMPPHAALLIDVEHAEVTGNDAVARAQLWTPGAHLVPGAVPDLMALAGEHLAANSSGAQGGPPGSLLKVVGAIPGLTRLLRLVMNRVYGRTLRKEGYEGIEHVASHERRGILRRLLRHTSPDRTTGNPVREVRIAEVRRQTPSAVTLVLEDAGDHRRPFDFVPGQYFTLVADVGGRPVRRAYSASSPPGAARLEVTVKHVQGGRFSTHVHRTLRAGDRLAVRGPSGSFHTGRHLPAEMVMIAAGSGVTPMMSMIRAWLAERTGHGRIALLYSSRSEDEIIFADELARLEKDNPGLLSVTHVLTRRDGRLDATGIRRWVTGLSPSRDAHYYVCGPEPLMEVVRGVVADLGIPAPRVHDEHFTSGVDAGTGTTAPQEMTIVEEGRPVGVVTVEPGQTLLDAGLAAGLPMPYSCTIGNCGECMVKLRAGEVAQPEPNCLTPQHKADGYVLTCVGCPLSRVTLDITGP</sequence>
<dbReference type="InterPro" id="IPR039261">
    <property type="entry name" value="FNR_nucleotide-bd"/>
</dbReference>
<organism evidence="4 5">
    <name type="scientific">Prauserella muralis</name>
    <dbReference type="NCBI Taxonomy" id="588067"/>
    <lineage>
        <taxon>Bacteria</taxon>
        <taxon>Bacillati</taxon>
        <taxon>Actinomycetota</taxon>
        <taxon>Actinomycetes</taxon>
        <taxon>Pseudonocardiales</taxon>
        <taxon>Pseudonocardiaceae</taxon>
        <taxon>Prauserella</taxon>
    </lineage>
</organism>
<keyword evidence="2" id="KW-0001">2Fe-2S</keyword>
<proteinExistence type="predicted"/>
<dbReference type="Gene3D" id="3.10.20.30">
    <property type="match status" value="1"/>
</dbReference>
<dbReference type="Pfam" id="PF00970">
    <property type="entry name" value="FAD_binding_6"/>
    <property type="match status" value="1"/>
</dbReference>
<dbReference type="SUPFAM" id="SSF63380">
    <property type="entry name" value="Riboflavin synthase domain-like"/>
    <property type="match status" value="1"/>
</dbReference>
<keyword evidence="5" id="KW-1185">Reference proteome</keyword>
<dbReference type="InterPro" id="IPR001041">
    <property type="entry name" value="2Fe-2S_ferredoxin-type"/>
</dbReference>
<dbReference type="RefSeq" id="WP_245992523.1">
    <property type="nucleotide sequence ID" value="NZ_MASW01000002.1"/>
</dbReference>
<dbReference type="EMBL" id="MASW01000002">
    <property type="protein sequence ID" value="PXY27682.1"/>
    <property type="molecule type" value="Genomic_DNA"/>
</dbReference>
<dbReference type="InterPro" id="IPR017938">
    <property type="entry name" value="Riboflavin_synthase-like_b-brl"/>
</dbReference>
<name>A0A2V4B0N0_9PSEU</name>
<dbReference type="InterPro" id="IPR036010">
    <property type="entry name" value="2Fe-2S_ferredoxin-like_sf"/>
</dbReference>
<dbReference type="GO" id="GO:0051537">
    <property type="term" value="F:2 iron, 2 sulfur cluster binding"/>
    <property type="evidence" value="ECO:0007669"/>
    <property type="project" value="UniProtKB-KW"/>
</dbReference>
<dbReference type="SUPFAM" id="SSF52343">
    <property type="entry name" value="Ferredoxin reductase-like, C-terminal NADP-linked domain"/>
    <property type="match status" value="1"/>
</dbReference>
<dbReference type="Gene3D" id="3.40.50.80">
    <property type="entry name" value="Nucleotide-binding domain of ferredoxin-NADP reductase (FNR) module"/>
    <property type="match status" value="1"/>
</dbReference>
<dbReference type="InterPro" id="IPR017927">
    <property type="entry name" value="FAD-bd_FR_type"/>
</dbReference>
<dbReference type="InterPro" id="IPR001433">
    <property type="entry name" value="OxRdtase_FAD/NAD-bd"/>
</dbReference>
<dbReference type="Pfam" id="PF00111">
    <property type="entry name" value="Fer2"/>
    <property type="match status" value="1"/>
</dbReference>
<dbReference type="PANTHER" id="PTHR47354">
    <property type="entry name" value="NADH OXIDOREDUCTASE HCR"/>
    <property type="match status" value="1"/>
</dbReference>
<dbReference type="PROSITE" id="PS51384">
    <property type="entry name" value="FAD_FR"/>
    <property type="match status" value="1"/>
</dbReference>
<evidence type="ECO:0000256" key="1">
    <source>
        <dbReference type="ARBA" id="ARBA00001974"/>
    </source>
</evidence>
<dbReference type="InterPro" id="IPR012349">
    <property type="entry name" value="Split_barrel_FMN-bd"/>
</dbReference>
<dbReference type="InterPro" id="IPR050415">
    <property type="entry name" value="MRET"/>
</dbReference>
<dbReference type="GO" id="GO:0016491">
    <property type="term" value="F:oxidoreductase activity"/>
    <property type="evidence" value="ECO:0007669"/>
    <property type="project" value="InterPro"/>
</dbReference>
<reference evidence="4 5" key="1">
    <citation type="submission" date="2016-07" db="EMBL/GenBank/DDBJ databases">
        <title>Draft genome sequence of Prauserella muralis DSM 45305, isolated from a mould-covered wall in an indoor environment.</title>
        <authorList>
            <person name="Ruckert C."/>
            <person name="Albersmeier A."/>
            <person name="Jiang C.-L."/>
            <person name="Jiang Y."/>
            <person name="Kalinowski J."/>
            <person name="Schneider O."/>
            <person name="Winkler A."/>
            <person name="Zotchev S.B."/>
        </authorList>
    </citation>
    <scope>NUCLEOTIDE SEQUENCE [LARGE SCALE GENOMIC DNA]</scope>
    <source>
        <strain evidence="4 5">DSM 45305</strain>
    </source>
</reference>
<dbReference type="Pfam" id="PF00175">
    <property type="entry name" value="NAD_binding_1"/>
    <property type="match status" value="1"/>
</dbReference>
<dbReference type="AlphaFoldDB" id="A0A2V4B0N0"/>
<dbReference type="InterPro" id="IPR008333">
    <property type="entry name" value="Cbr1-like_FAD-bd_dom"/>
</dbReference>
<dbReference type="Proteomes" id="UP000249915">
    <property type="component" value="Unassembled WGS sequence"/>
</dbReference>
<comment type="cofactor">
    <cofactor evidence="1">
        <name>FAD</name>
        <dbReference type="ChEBI" id="CHEBI:57692"/>
    </cofactor>
</comment>
<keyword evidence="3" id="KW-0411">Iron-sulfur</keyword>
<keyword evidence="2" id="KW-0479">Metal-binding</keyword>
<dbReference type="CDD" id="cd00207">
    <property type="entry name" value="fer2"/>
    <property type="match status" value="1"/>
</dbReference>
<dbReference type="PRINTS" id="PR00371">
    <property type="entry name" value="FPNCR"/>
</dbReference>
<evidence type="ECO:0000256" key="3">
    <source>
        <dbReference type="ARBA" id="ARBA00023014"/>
    </source>
</evidence>
<accession>A0A2V4B0N0</accession>
<comment type="caution">
    <text evidence="4">The sequence shown here is derived from an EMBL/GenBank/DDBJ whole genome shotgun (WGS) entry which is preliminary data.</text>
</comment>
<dbReference type="Gene3D" id="2.30.110.10">
    <property type="entry name" value="Electron Transport, Fmn-binding Protein, Chain A"/>
    <property type="match status" value="1"/>
</dbReference>